<evidence type="ECO:0000313" key="8">
    <source>
        <dbReference type="EMBL" id="MBC6009196.1"/>
    </source>
</evidence>
<feature type="binding site" evidence="5">
    <location>
        <position position="333"/>
    </location>
    <ligand>
        <name>Mn(2+)</name>
        <dbReference type="ChEBI" id="CHEBI:29035"/>
        <label>1</label>
    </ligand>
</feature>
<comment type="cofactor">
    <cofactor evidence="5">
        <name>Mn(2+)</name>
        <dbReference type="ChEBI" id="CHEBI:29035"/>
    </cofactor>
    <text evidence="5">Binds 2 manganese ions.</text>
</comment>
<dbReference type="Proteomes" id="UP000603474">
    <property type="component" value="Unassembled WGS sequence"/>
</dbReference>
<proteinExistence type="inferred from homology"/>
<dbReference type="Pfam" id="PF01676">
    <property type="entry name" value="Metalloenzyme"/>
    <property type="match status" value="1"/>
</dbReference>
<dbReference type="GO" id="GO:0008973">
    <property type="term" value="F:phosphopentomutase activity"/>
    <property type="evidence" value="ECO:0007669"/>
    <property type="project" value="UniProtKB-EC"/>
</dbReference>
<comment type="function">
    <text evidence="5">Isomerase that catalyzes the conversion of deoxy-ribose 1-phosphate (dRib-1-P) and ribose 1-phosphate (Rib-1-P) to deoxy-ribose 5-phosphate (dRib-5-P) and ribose 5-phosphate (Rib-5-P), respectively.</text>
</comment>
<dbReference type="EMBL" id="JACRWG010000005">
    <property type="protein sequence ID" value="MBC6009196.1"/>
    <property type="molecule type" value="Genomic_DNA"/>
</dbReference>
<dbReference type="HAMAP" id="MF_00740">
    <property type="entry name" value="Phosphopentomut"/>
    <property type="match status" value="1"/>
</dbReference>
<keyword evidence="2 5" id="KW-0479">Metal-binding</keyword>
<name>A0ABR7K905_9FIRM</name>
<dbReference type="SUPFAM" id="SSF53649">
    <property type="entry name" value="Alkaline phosphatase-like"/>
    <property type="match status" value="1"/>
</dbReference>
<dbReference type="NCBIfam" id="NF003766">
    <property type="entry name" value="PRK05362.1"/>
    <property type="match status" value="1"/>
</dbReference>
<comment type="subcellular location">
    <subcellularLocation>
        <location evidence="5">Cytoplasm</location>
    </subcellularLocation>
</comment>
<dbReference type="InterPro" id="IPR017850">
    <property type="entry name" value="Alkaline_phosphatase_core_sf"/>
</dbReference>
<evidence type="ECO:0000313" key="9">
    <source>
        <dbReference type="Proteomes" id="UP000603474"/>
    </source>
</evidence>
<feature type="binding site" evidence="5">
    <location>
        <position position="344"/>
    </location>
    <ligand>
        <name>Mn(2+)</name>
        <dbReference type="ChEBI" id="CHEBI:29035"/>
        <label>2</label>
    </ligand>
</feature>
<evidence type="ECO:0000256" key="1">
    <source>
        <dbReference type="ARBA" id="ARBA00010373"/>
    </source>
</evidence>
<reference evidence="8 9" key="1">
    <citation type="submission" date="2020-08" db="EMBL/GenBank/DDBJ databases">
        <authorList>
            <person name="Liu C."/>
            <person name="Sun Q."/>
        </authorList>
    </citation>
    <scope>NUCLEOTIDE SEQUENCE [LARGE SCALE GENOMIC DNA]</scope>
    <source>
        <strain evidence="8 9">NSJ-22</strain>
    </source>
</reference>
<dbReference type="InterPro" id="IPR006124">
    <property type="entry name" value="Metalloenzyme"/>
</dbReference>
<keyword evidence="9" id="KW-1185">Reference proteome</keyword>
<keyword evidence="4 5" id="KW-0413">Isomerase</keyword>
<dbReference type="PIRSF" id="PIRSF001491">
    <property type="entry name" value="Ppentomutase"/>
    <property type="match status" value="1"/>
</dbReference>
<evidence type="ECO:0000256" key="4">
    <source>
        <dbReference type="ARBA" id="ARBA00023235"/>
    </source>
</evidence>
<dbReference type="SUPFAM" id="SSF143856">
    <property type="entry name" value="DeoB insert domain-like"/>
    <property type="match status" value="1"/>
</dbReference>
<comment type="similarity">
    <text evidence="1 5">Belongs to the phosphopentomutase family.</text>
</comment>
<dbReference type="EC" id="5.4.2.7" evidence="5 6"/>
<dbReference type="PANTHER" id="PTHR21110:SF0">
    <property type="entry name" value="PHOSPHOPENTOMUTASE"/>
    <property type="match status" value="1"/>
</dbReference>
<dbReference type="InterPro" id="IPR010045">
    <property type="entry name" value="DeoB"/>
</dbReference>
<evidence type="ECO:0000256" key="5">
    <source>
        <dbReference type="HAMAP-Rule" id="MF_00740"/>
    </source>
</evidence>
<dbReference type="Gene3D" id="3.40.720.10">
    <property type="entry name" value="Alkaline Phosphatase, subunit A"/>
    <property type="match status" value="1"/>
</dbReference>
<dbReference type="PANTHER" id="PTHR21110">
    <property type="entry name" value="PHOSPHOPENTOMUTASE"/>
    <property type="match status" value="1"/>
</dbReference>
<feature type="binding site" evidence="5">
    <location>
        <position position="291"/>
    </location>
    <ligand>
        <name>Mn(2+)</name>
        <dbReference type="ChEBI" id="CHEBI:29035"/>
        <label>2</label>
    </ligand>
</feature>
<dbReference type="InterPro" id="IPR024052">
    <property type="entry name" value="Phosphopentomutase_DeoB_cap_sf"/>
</dbReference>
<sequence length="400" mass="44158">MMSKELYKRVFVIVCDSMGIGHAEDAALFGDEGANTIGHICEAKDGLNVINMEGLGLGNLGDFKGIHPIAHPLGTTASLKEVSNGKDTMTGHWEMMGLKVTKPFKTFTDTGFPEEFIKLFEEKTGRKCLGNYAESGTKILDDLGEKQLETGDWIVYTSADSVFQIAANEEIIPLEELYEACHIARELLMDERWKVGRVIARPFVGRKKGEFKRTPNRHDYALKPFGKTVLNSLKDAGLDVVGVGKIPDIFVDEGITKGIHTVSNKDGMEKTIELAKENQHGLIFVNLVDFDAVYGHRRNAIGYGDAIEEFDAQLSDLMAAINDDDLIMITADHGNDPTWKGTDHTREHVPLLIYSKSLHHPKNLGLLESYAVIGATIADNFNVENPGIGESILKELERDA</sequence>
<keyword evidence="5" id="KW-0963">Cytoplasm</keyword>
<protein>
    <recommendedName>
        <fullName evidence="5 6">Phosphopentomutase</fullName>
        <ecNumber evidence="5 6">5.4.2.7</ecNumber>
    </recommendedName>
    <alternativeName>
        <fullName evidence="5">Phosphodeoxyribomutase</fullName>
    </alternativeName>
</protein>
<evidence type="ECO:0000256" key="6">
    <source>
        <dbReference type="NCBIfam" id="TIGR01696"/>
    </source>
</evidence>
<comment type="catalytic activity">
    <reaction evidence="5">
        <text>alpha-D-ribose 1-phosphate = D-ribose 5-phosphate</text>
        <dbReference type="Rhea" id="RHEA:18793"/>
        <dbReference type="ChEBI" id="CHEBI:57720"/>
        <dbReference type="ChEBI" id="CHEBI:78346"/>
        <dbReference type="EC" id="5.4.2.7"/>
    </reaction>
</comment>
<organism evidence="8 9">
    <name type="scientific">Catenibacterium faecis</name>
    <dbReference type="NCBI Taxonomy" id="2764323"/>
    <lineage>
        <taxon>Bacteria</taxon>
        <taxon>Bacillati</taxon>
        <taxon>Bacillota</taxon>
        <taxon>Erysipelotrichia</taxon>
        <taxon>Erysipelotrichales</taxon>
        <taxon>Coprobacillaceae</taxon>
        <taxon>Catenibacterium</taxon>
    </lineage>
</organism>
<dbReference type="NCBIfam" id="TIGR01696">
    <property type="entry name" value="deoB"/>
    <property type="match status" value="1"/>
</dbReference>
<feature type="binding site" evidence="5">
    <location>
        <position position="16"/>
    </location>
    <ligand>
        <name>Mn(2+)</name>
        <dbReference type="ChEBI" id="CHEBI:29035"/>
        <label>1</label>
    </ligand>
</feature>
<feature type="binding site" evidence="5">
    <location>
        <position position="332"/>
    </location>
    <ligand>
        <name>Mn(2+)</name>
        <dbReference type="ChEBI" id="CHEBI:29035"/>
        <label>1</label>
    </ligand>
</feature>
<dbReference type="Gene3D" id="3.30.70.1250">
    <property type="entry name" value="Phosphopentomutase"/>
    <property type="match status" value="1"/>
</dbReference>
<comment type="pathway">
    <text evidence="5">Carbohydrate degradation; 2-deoxy-D-ribose 1-phosphate degradation; D-glyceraldehyde 3-phosphate and acetaldehyde from 2-deoxy-alpha-D-ribose 1-phosphate: step 1/2.</text>
</comment>
<keyword evidence="3 5" id="KW-0464">Manganese</keyword>
<feature type="domain" description="Metalloenzyme" evidence="7">
    <location>
        <begin position="8"/>
        <end position="384"/>
    </location>
</feature>
<comment type="caution">
    <text evidence="8">The sequence shown here is derived from an EMBL/GenBank/DDBJ whole genome shotgun (WGS) entry which is preliminary data.</text>
</comment>
<gene>
    <name evidence="5" type="primary">deoB</name>
    <name evidence="8" type="ORF">H8909_02890</name>
</gene>
<evidence type="ECO:0000256" key="2">
    <source>
        <dbReference type="ARBA" id="ARBA00022723"/>
    </source>
</evidence>
<evidence type="ECO:0000259" key="7">
    <source>
        <dbReference type="Pfam" id="PF01676"/>
    </source>
</evidence>
<accession>A0ABR7K905</accession>
<evidence type="ECO:0000256" key="3">
    <source>
        <dbReference type="ARBA" id="ARBA00023211"/>
    </source>
</evidence>
<comment type="catalytic activity">
    <reaction evidence="5">
        <text>2-deoxy-alpha-D-ribose 1-phosphate = 2-deoxy-D-ribose 5-phosphate</text>
        <dbReference type="Rhea" id="RHEA:27658"/>
        <dbReference type="ChEBI" id="CHEBI:57259"/>
        <dbReference type="ChEBI" id="CHEBI:62877"/>
        <dbReference type="EC" id="5.4.2.7"/>
    </reaction>
</comment>
<feature type="binding site" evidence="5">
    <location>
        <position position="296"/>
    </location>
    <ligand>
        <name>Mn(2+)</name>
        <dbReference type="ChEBI" id="CHEBI:29035"/>
        <label>2</label>
    </ligand>
</feature>
<dbReference type="CDD" id="cd16009">
    <property type="entry name" value="PPM"/>
    <property type="match status" value="1"/>
</dbReference>